<dbReference type="InterPro" id="IPR001650">
    <property type="entry name" value="Helicase_C-like"/>
</dbReference>
<evidence type="ECO:0000256" key="4">
    <source>
        <dbReference type="ARBA" id="ARBA00022763"/>
    </source>
</evidence>
<dbReference type="CDD" id="cd18793">
    <property type="entry name" value="SF2_C_SNF"/>
    <property type="match status" value="1"/>
</dbReference>
<feature type="domain" description="Helicase ATP-binding" evidence="13">
    <location>
        <begin position="381"/>
        <end position="601"/>
    </location>
</feature>
<keyword evidence="9" id="KW-0234">DNA repair</keyword>
<feature type="region of interest" description="Disordered" evidence="12">
    <location>
        <begin position="465"/>
        <end position="510"/>
    </location>
</feature>
<dbReference type="Gene3D" id="3.40.50.10810">
    <property type="entry name" value="Tandem AAA-ATPase domain"/>
    <property type="match status" value="2"/>
</dbReference>
<evidence type="ECO:0000256" key="3">
    <source>
        <dbReference type="ARBA" id="ARBA00022741"/>
    </source>
</evidence>
<proteinExistence type="inferred from homology"/>
<feature type="compositionally biased region" description="Polar residues" evidence="12">
    <location>
        <begin position="61"/>
        <end position="73"/>
    </location>
</feature>
<dbReference type="InterPro" id="IPR038718">
    <property type="entry name" value="SNF2-like_sf"/>
</dbReference>
<dbReference type="InterPro" id="IPR014001">
    <property type="entry name" value="Helicase_ATP-bd"/>
</dbReference>
<dbReference type="CDD" id="cd22254">
    <property type="entry name" value="CSB_WHD"/>
    <property type="match status" value="1"/>
</dbReference>
<dbReference type="InterPro" id="IPR050496">
    <property type="entry name" value="SNF2_RAD54_helicase_repair"/>
</dbReference>
<keyword evidence="11" id="KW-0175">Coiled coil</keyword>
<feature type="compositionally biased region" description="Basic residues" evidence="12">
    <location>
        <begin position="489"/>
        <end position="503"/>
    </location>
</feature>
<feature type="domain" description="Helicase C-terminal" evidence="14">
    <location>
        <begin position="738"/>
        <end position="897"/>
    </location>
</feature>
<evidence type="ECO:0000256" key="6">
    <source>
        <dbReference type="ARBA" id="ARBA00022806"/>
    </source>
</evidence>
<dbReference type="SMART" id="SM00490">
    <property type="entry name" value="HELICc"/>
    <property type="match status" value="1"/>
</dbReference>
<comment type="subcellular location">
    <subcellularLocation>
        <location evidence="1">Nucleus</location>
    </subcellularLocation>
</comment>
<comment type="caution">
    <text evidence="15">The sequence shown here is derived from an EMBL/GenBank/DDBJ whole genome shotgun (WGS) entry which is preliminary data.</text>
</comment>
<evidence type="ECO:0000256" key="7">
    <source>
        <dbReference type="ARBA" id="ARBA00022840"/>
    </source>
</evidence>
<gene>
    <name evidence="15" type="ORF">BASA50_005546</name>
</gene>
<evidence type="ECO:0000256" key="1">
    <source>
        <dbReference type="ARBA" id="ARBA00004123"/>
    </source>
</evidence>
<feature type="region of interest" description="Disordered" evidence="12">
    <location>
        <begin position="1"/>
        <end position="73"/>
    </location>
</feature>
<feature type="compositionally biased region" description="Basic and acidic residues" evidence="12">
    <location>
        <begin position="1"/>
        <end position="20"/>
    </location>
</feature>
<feature type="coiled-coil region" evidence="11">
    <location>
        <begin position="103"/>
        <end position="130"/>
    </location>
</feature>
<dbReference type="PANTHER" id="PTHR45629:SF7">
    <property type="entry name" value="DNA EXCISION REPAIR PROTEIN ERCC-6-RELATED"/>
    <property type="match status" value="1"/>
</dbReference>
<keyword evidence="3" id="KW-0547">Nucleotide-binding</keyword>
<feature type="compositionally biased region" description="Basic and acidic residues" evidence="12">
    <location>
        <begin position="287"/>
        <end position="296"/>
    </location>
</feature>
<feature type="region of interest" description="Disordered" evidence="12">
    <location>
        <begin position="255"/>
        <end position="300"/>
    </location>
</feature>
<organism evidence="15 16">
    <name type="scientific">Batrachochytrium salamandrivorans</name>
    <dbReference type="NCBI Taxonomy" id="1357716"/>
    <lineage>
        <taxon>Eukaryota</taxon>
        <taxon>Fungi</taxon>
        <taxon>Fungi incertae sedis</taxon>
        <taxon>Chytridiomycota</taxon>
        <taxon>Chytridiomycota incertae sedis</taxon>
        <taxon>Chytridiomycetes</taxon>
        <taxon>Rhizophydiales</taxon>
        <taxon>Rhizophydiales incertae sedis</taxon>
        <taxon>Batrachochytrium</taxon>
    </lineage>
</organism>
<evidence type="ECO:0000313" key="16">
    <source>
        <dbReference type="Proteomes" id="UP001648503"/>
    </source>
</evidence>
<feature type="coiled-coil region" evidence="11">
    <location>
        <begin position="156"/>
        <end position="183"/>
    </location>
</feature>
<evidence type="ECO:0000256" key="2">
    <source>
        <dbReference type="ARBA" id="ARBA00007025"/>
    </source>
</evidence>
<feature type="compositionally biased region" description="Polar residues" evidence="12">
    <location>
        <begin position="1144"/>
        <end position="1154"/>
    </location>
</feature>
<sequence length="1259" mass="140418">MDLAGDGHESSSSSDFDRESSTYFGSTDTEDNALFADNDHPIPAVSERDSSIPSHSDPVPLSSNPSASFSNGMDTISEFSQLSTLAGDAGFLVGVQDESGLQRSVMEKANQQLRENISKAERVRLEKTLKSKGDVVRQLNSMRTKLDSPRTKVSEKESLLKRISTAEKTLETLRQDENSIRKRLESGPEDFPDDNLGETERERLIRTGKITPFAQLDDLERLSTFTDKTSTHFLAGHDTRTTNFTHKDDMDDLDSEYQCSDSGDQDQTVRLDGNINSSSPTMNNETPNRDKDRYRDDGDESSYRRRYRKWAIERRKRKGKQPIGDEMDEEMMSRLDMDIDKEMFEPSIVYDDEELQGGYRIPGDVYSHLFPYQRTCVKWLWELYCQEVGGLIGDEMGLGKTIQIISFIAGLSYSQVLKGPVIVVCPATVLRQWVQEFHKWWPPLRVAILHSSGSGFGSQGVAGDSDLESASMSDTEEDIFSSDEDEPRKKKKSSSKRRSRTPRTKSVNTQSKTRALINKIVKDGHVLLTTYAAVRIHSKMLLPVKWGYCVLDEGHKIRNPDSEVTISCKRFKSPHRIILSGTPIQNNLMELWSLYDFVFPGRLGTLPVFQTQFSVPISLGGYANASNIQVQTAYKCACILRDLISPYMLRRMKSDVASDLPKKSEQVLFCRLSHIQRREYELFLSSKELAGILEGRLRVLAGIDVLRKICNHPDLLERSSTNRPADYGAVEKSGKMIVVKALLQMWKSQGHRVLLFSQTRQMLDILESFIRNEGYVFLRMDGTTPIQQRSRLVDSFNYDESRFVFLLTTKVGGLGINLTSANRVIIFDPDWNPSTDMQARERAWRLGQKKSVTIYRLMTSGTIEEKIYHRQIFKQFLTNKILKDPRQRRFFKSNDLHDLFVLGGQEETTTETGDLFGGINAEVHAENPSLSSSSRLENAPHQRKRLRARCDAGEELSTIQAIAKVDEYKPAAEATDANVDSDQEGSCRKGSDGETSRNPRKEESEGKSGHVANKRKASNDEDSRILQALFSKTGVHSALQHDVIMDASSPEALIVEREASKVADEAIAALKKSRRRIQHSRNNVGIPTWTGRNGSAGAPMAWSSSGRSSPSGNNKPKSAFGSSAMSSSSLLSGLRDRAGVGSGAKNTSDQSTRHASLATPSAFILPGSAFATAMASASSDSVTGEHEIDPTSQAGMIVQIRDRLASSGGAASTADIVASLKMRLSADSVPVFRKMLKGIAEFTKDERGVGLWRLKDEFM</sequence>
<feature type="region of interest" description="Disordered" evidence="12">
    <location>
        <begin position="926"/>
        <end position="949"/>
    </location>
</feature>
<feature type="compositionally biased region" description="Basic and acidic residues" evidence="12">
    <location>
        <begin position="985"/>
        <end position="1008"/>
    </location>
</feature>
<evidence type="ECO:0000313" key="15">
    <source>
        <dbReference type="EMBL" id="KAH6595819.1"/>
    </source>
</evidence>
<dbReference type="SMART" id="SM00487">
    <property type="entry name" value="DEXDc"/>
    <property type="match status" value="1"/>
</dbReference>
<keyword evidence="8" id="KW-0238">DNA-binding</keyword>
<dbReference type="CDD" id="cd18000">
    <property type="entry name" value="DEXHc_ERCC6"/>
    <property type="match status" value="1"/>
</dbReference>
<dbReference type="Proteomes" id="UP001648503">
    <property type="component" value="Unassembled WGS sequence"/>
</dbReference>
<accession>A0ABQ8FCW1</accession>
<evidence type="ECO:0000259" key="14">
    <source>
        <dbReference type="PROSITE" id="PS51194"/>
    </source>
</evidence>
<feature type="compositionally biased region" description="Polar residues" evidence="12">
    <location>
        <begin position="1084"/>
        <end position="1093"/>
    </location>
</feature>
<keyword evidence="10" id="KW-0539">Nucleus</keyword>
<feature type="compositionally biased region" description="Acidic residues" evidence="12">
    <location>
        <begin position="474"/>
        <end position="485"/>
    </location>
</feature>
<keyword evidence="7" id="KW-0067">ATP-binding</keyword>
<dbReference type="SUPFAM" id="SSF52540">
    <property type="entry name" value="P-loop containing nucleoside triphosphate hydrolases"/>
    <property type="match status" value="2"/>
</dbReference>
<name>A0ABQ8FCW1_9FUNG</name>
<protein>
    <recommendedName>
        <fullName evidence="17">DNA excision repair protein ERCC-6</fullName>
    </recommendedName>
</protein>
<reference evidence="15 16" key="1">
    <citation type="submission" date="2021-02" db="EMBL/GenBank/DDBJ databases">
        <title>Variation within the Batrachochytrium salamandrivorans European outbreak.</title>
        <authorList>
            <person name="Kelly M."/>
            <person name="Pasmans F."/>
            <person name="Shea T.P."/>
            <person name="Munoz J.F."/>
            <person name="Carranza S."/>
            <person name="Cuomo C.A."/>
            <person name="Martel A."/>
        </authorList>
    </citation>
    <scope>NUCLEOTIDE SEQUENCE [LARGE SCALE GENOMIC DNA]</scope>
    <source>
        <strain evidence="15 16">AMFP18/2</strain>
    </source>
</reference>
<evidence type="ECO:0000256" key="8">
    <source>
        <dbReference type="ARBA" id="ARBA00023125"/>
    </source>
</evidence>
<dbReference type="InterPro" id="IPR058951">
    <property type="entry name" value="WHD_Rad26_CSB-like"/>
</dbReference>
<dbReference type="PANTHER" id="PTHR45629">
    <property type="entry name" value="SNF2/RAD54 FAMILY MEMBER"/>
    <property type="match status" value="1"/>
</dbReference>
<dbReference type="Pfam" id="PF00271">
    <property type="entry name" value="Helicase_C"/>
    <property type="match status" value="1"/>
</dbReference>
<keyword evidence="5" id="KW-0378">Hydrolase</keyword>
<evidence type="ECO:0000256" key="10">
    <source>
        <dbReference type="ARBA" id="ARBA00023242"/>
    </source>
</evidence>
<dbReference type="InterPro" id="IPR000330">
    <property type="entry name" value="SNF2_N"/>
</dbReference>
<evidence type="ECO:0000256" key="5">
    <source>
        <dbReference type="ARBA" id="ARBA00022801"/>
    </source>
</evidence>
<dbReference type="InterPro" id="IPR027417">
    <property type="entry name" value="P-loop_NTPase"/>
</dbReference>
<evidence type="ECO:0000256" key="9">
    <source>
        <dbReference type="ARBA" id="ARBA00023204"/>
    </source>
</evidence>
<evidence type="ECO:0008006" key="17">
    <source>
        <dbReference type="Google" id="ProtNLM"/>
    </source>
</evidence>
<dbReference type="Gene3D" id="3.40.50.300">
    <property type="entry name" value="P-loop containing nucleotide triphosphate hydrolases"/>
    <property type="match status" value="1"/>
</dbReference>
<evidence type="ECO:0000259" key="13">
    <source>
        <dbReference type="PROSITE" id="PS51192"/>
    </source>
</evidence>
<evidence type="ECO:0000256" key="12">
    <source>
        <dbReference type="SAM" id="MobiDB-lite"/>
    </source>
</evidence>
<dbReference type="Pfam" id="PF25875">
    <property type="entry name" value="WHD_Rad26_CSB"/>
    <property type="match status" value="1"/>
</dbReference>
<comment type="similarity">
    <text evidence="2">Belongs to the SNF2/RAD54 helicase family.</text>
</comment>
<dbReference type="PROSITE" id="PS51194">
    <property type="entry name" value="HELICASE_CTER"/>
    <property type="match status" value="1"/>
</dbReference>
<feature type="compositionally biased region" description="Low complexity" evidence="12">
    <location>
        <begin position="1103"/>
        <end position="1133"/>
    </location>
</feature>
<dbReference type="Pfam" id="PF00176">
    <property type="entry name" value="SNF2-rel_dom"/>
    <property type="match status" value="1"/>
</dbReference>
<keyword evidence="6" id="KW-0347">Helicase</keyword>
<dbReference type="PROSITE" id="PS51192">
    <property type="entry name" value="HELICASE_ATP_BIND_1"/>
    <property type="match status" value="1"/>
</dbReference>
<keyword evidence="16" id="KW-1185">Reference proteome</keyword>
<keyword evidence="4" id="KW-0227">DNA damage</keyword>
<dbReference type="InterPro" id="IPR049730">
    <property type="entry name" value="SNF2/RAD54-like_C"/>
</dbReference>
<feature type="region of interest" description="Disordered" evidence="12">
    <location>
        <begin position="1084"/>
        <end position="1155"/>
    </location>
</feature>
<dbReference type="EMBL" id="JAFCIX010000271">
    <property type="protein sequence ID" value="KAH6595819.1"/>
    <property type="molecule type" value="Genomic_DNA"/>
</dbReference>
<evidence type="ECO:0000256" key="11">
    <source>
        <dbReference type="SAM" id="Coils"/>
    </source>
</evidence>
<feature type="region of interest" description="Disordered" evidence="12">
    <location>
        <begin position="973"/>
        <end position="1020"/>
    </location>
</feature>
<feature type="compositionally biased region" description="Polar residues" evidence="12">
    <location>
        <begin position="257"/>
        <end position="286"/>
    </location>
</feature>